<keyword evidence="1" id="KW-0812">Transmembrane</keyword>
<accession>A0A7V5HZ59</accession>
<proteinExistence type="predicted"/>
<feature type="transmembrane region" description="Helical" evidence="1">
    <location>
        <begin position="102"/>
        <end position="126"/>
    </location>
</feature>
<protein>
    <submittedName>
        <fullName evidence="2">DUF1385 domain-containing protein</fullName>
    </submittedName>
</protein>
<dbReference type="InterPro" id="IPR010787">
    <property type="entry name" value="DUF1385"/>
</dbReference>
<feature type="transmembrane region" description="Helical" evidence="1">
    <location>
        <begin position="132"/>
        <end position="160"/>
    </location>
</feature>
<dbReference type="Pfam" id="PF07136">
    <property type="entry name" value="DUF1385"/>
    <property type="match status" value="1"/>
</dbReference>
<gene>
    <name evidence="2" type="ORF">ENL39_03930</name>
</gene>
<evidence type="ECO:0000256" key="1">
    <source>
        <dbReference type="SAM" id="Phobius"/>
    </source>
</evidence>
<dbReference type="AlphaFoldDB" id="A0A7V5HZ59"/>
<name>A0A7V5HZ59_UNCAE</name>
<dbReference type="Proteomes" id="UP000886070">
    <property type="component" value="Unassembled WGS sequence"/>
</dbReference>
<feature type="transmembrane region" description="Helical" evidence="1">
    <location>
        <begin position="234"/>
        <end position="251"/>
    </location>
</feature>
<reference evidence="2" key="1">
    <citation type="journal article" date="2020" name="mSystems">
        <title>Genome- and Community-Level Interaction Insights into Carbon Utilization and Element Cycling Functions of Hydrothermarchaeota in Hydrothermal Sediment.</title>
        <authorList>
            <person name="Zhou Z."/>
            <person name="Liu Y."/>
            <person name="Xu W."/>
            <person name="Pan J."/>
            <person name="Luo Z.H."/>
            <person name="Li M."/>
        </authorList>
    </citation>
    <scope>NUCLEOTIDE SEQUENCE [LARGE SCALE GENOMIC DNA]</scope>
    <source>
        <strain evidence="2">HyVt-92</strain>
    </source>
</reference>
<dbReference type="EMBL" id="DRTT01000110">
    <property type="protein sequence ID" value="HHF98619.1"/>
    <property type="molecule type" value="Genomic_DNA"/>
</dbReference>
<dbReference type="PANTHER" id="PTHR42867">
    <property type="entry name" value="MEMBRANE PROTEIN-RELATED"/>
    <property type="match status" value="1"/>
</dbReference>
<comment type="caution">
    <text evidence="2">The sequence shown here is derived from an EMBL/GenBank/DDBJ whole genome shotgun (WGS) entry which is preliminary data.</text>
</comment>
<organism evidence="2">
    <name type="scientific">Aerophobetes bacterium</name>
    <dbReference type="NCBI Taxonomy" id="2030807"/>
    <lineage>
        <taxon>Bacteria</taxon>
        <taxon>Candidatus Aerophobota</taxon>
    </lineage>
</organism>
<sequence>MQIGGQAVIEGVMMRSPRWVTIAVRKSSGKIVLKKEPYVSLTKKYRFLNLPIVRGAIALAETLYIGIKALTFSAEVFAEEEEGEEGSEKSGKNVRNERKEQIFTGVWLSLSVAMGVFLALLLFFYLPLFLTGLLGIVSGFLFNLVDGIIRISIFLLYLWIITSWKSMRRIFEYHGAEHKSIFTLEAGEELTVENVKKYTTRHPRCGTSFILIVMLVSIAVFIFLGKPHTLQERLIRLAFVPLIAGISYEIIKLSARKRDNFFVKALVVPGLWLQKLTTKEPDEKQLEVAIVALKSALDK</sequence>
<evidence type="ECO:0000313" key="2">
    <source>
        <dbReference type="EMBL" id="HHF98619.1"/>
    </source>
</evidence>
<dbReference type="PANTHER" id="PTHR42867:SF1">
    <property type="entry name" value="MEMBRANE PROTEIN-RELATED"/>
    <property type="match status" value="1"/>
</dbReference>
<keyword evidence="1" id="KW-1133">Transmembrane helix</keyword>
<feature type="transmembrane region" description="Helical" evidence="1">
    <location>
        <begin position="205"/>
        <end position="222"/>
    </location>
</feature>
<keyword evidence="1" id="KW-0472">Membrane</keyword>